<evidence type="ECO:0000259" key="1">
    <source>
        <dbReference type="SMART" id="SM00642"/>
    </source>
</evidence>
<reference evidence="2" key="1">
    <citation type="submission" date="2021-03" db="EMBL/GenBank/DDBJ databases">
        <title>Sagittula salina sp. nov. strain M10.9X isolated from the marine waste.</title>
        <authorList>
            <person name="Satari L."/>
            <person name="Molina-Menor E."/>
            <person name="Vidal-Verdu A."/>
            <person name="Pascual J."/>
            <person name="Pereto J."/>
            <person name="Porcar M."/>
        </authorList>
    </citation>
    <scope>NUCLEOTIDE SEQUENCE</scope>
    <source>
        <strain evidence="2">M10.9X</strain>
    </source>
</reference>
<dbReference type="SMART" id="SM00642">
    <property type="entry name" value="Aamy"/>
    <property type="match status" value="1"/>
</dbReference>
<dbReference type="GO" id="GO:0005992">
    <property type="term" value="P:trehalose biosynthetic process"/>
    <property type="evidence" value="ECO:0007669"/>
    <property type="project" value="TreeGrafter"/>
</dbReference>
<dbReference type="InterPro" id="IPR013797">
    <property type="entry name" value="Maltooligo_trehalose_synth_4"/>
</dbReference>
<dbReference type="PANTHER" id="PTHR10357">
    <property type="entry name" value="ALPHA-AMYLASE FAMILY MEMBER"/>
    <property type="match status" value="1"/>
</dbReference>
<dbReference type="Gene3D" id="1.10.150.200">
    <property type="entry name" value="Maltooligosyl trehalose synthase, domain 3"/>
    <property type="match status" value="1"/>
</dbReference>
<dbReference type="Gene3D" id="3.30.1590.10">
    <property type="entry name" value="Maltooligosyl trehalose synthase, domain 2"/>
    <property type="match status" value="1"/>
</dbReference>
<dbReference type="CDD" id="cd11336">
    <property type="entry name" value="AmyAc_MTSase"/>
    <property type="match status" value="1"/>
</dbReference>
<dbReference type="RefSeq" id="WP_209360035.1">
    <property type="nucleotide sequence ID" value="NZ_JAGISH010000003.1"/>
</dbReference>
<dbReference type="InterPro" id="IPR012767">
    <property type="entry name" value="Trehalose_TreY"/>
</dbReference>
<comment type="caution">
    <text evidence="2">The sequence shown here is derived from an EMBL/GenBank/DDBJ whole genome shotgun (WGS) entry which is preliminary data.</text>
</comment>
<dbReference type="Gene3D" id="1.10.10.470">
    <property type="entry name" value="Maltooligosyl trehalose synthase, domain 4"/>
    <property type="match status" value="1"/>
</dbReference>
<name>A0A940MMQ7_9RHOB</name>
<dbReference type="EMBL" id="JAGISH010000003">
    <property type="protein sequence ID" value="MBP0482169.1"/>
    <property type="molecule type" value="Genomic_DNA"/>
</dbReference>
<dbReference type="Gene3D" id="3.20.20.80">
    <property type="entry name" value="Glycosidases"/>
    <property type="match status" value="1"/>
</dbReference>
<gene>
    <name evidence="2" type="primary">treY</name>
    <name evidence="2" type="ORF">J5474_06645</name>
</gene>
<protein>
    <submittedName>
        <fullName evidence="2">Malto-oligosyltrehalose synthase</fullName>
    </submittedName>
</protein>
<organism evidence="2 3">
    <name type="scientific">Sagittula salina</name>
    <dbReference type="NCBI Taxonomy" id="2820268"/>
    <lineage>
        <taxon>Bacteria</taxon>
        <taxon>Pseudomonadati</taxon>
        <taxon>Pseudomonadota</taxon>
        <taxon>Alphaproteobacteria</taxon>
        <taxon>Rhodobacterales</taxon>
        <taxon>Roseobacteraceae</taxon>
        <taxon>Sagittula</taxon>
    </lineage>
</organism>
<dbReference type="AlphaFoldDB" id="A0A940MMQ7"/>
<dbReference type="GO" id="GO:0047470">
    <property type="term" value="F:(1,4)-alpha-D-glucan 1-alpha-D-glucosylmutase activity"/>
    <property type="evidence" value="ECO:0007669"/>
    <property type="project" value="TreeGrafter"/>
</dbReference>
<dbReference type="InterPro" id="IPR017853">
    <property type="entry name" value="GH"/>
</dbReference>
<accession>A0A940MMQ7</accession>
<sequence>MSHPVATYRLQLRQGVDFARAIDLLPHISQLGVSHLYLSPLFTAAEGSTHGYDVANPAEIDPTLGGEDGFARLAKAARGHGLQIILDLVPNHTVLSVENPWLLDALTHGADSAYAPFFDVDWGRGLILPILPKPLEEMLEEGAFRLEGERIVWEGGWLPLAPGTTSGPVADVLERQHWHLRFWQTERRRLTHRRFFNITQLIGMRVEDRAVFDAMHALPLRLLREGLAQGLRIDHVDGLADPAEYLRWLRAEASPDTPIWVEKILTGDEPLPDWPIEGTTGYEANDRITRLLLDGGGLDRLDTIWRGATGARGGYEDACRQARREILAGDLGAELNELVTRAGAALTEIGQESPADLRDTLRAMLTVFPQYRSYIDVDGPRPEDSALIRHMREEAATLLRDRATLDALCTLMVQANGPAVQGFTRRYQQVTGAVVAKAQEDTAFYRHTRCLAEAEVGSEPDAESLTPAAFAEWCRDRLAQWPEAMTLGSSHDTKRAEDARARLVALTHRPEAARALWSRAQSIEAGETVDDSIRWYALQSALAIWEEGRTDLEDRLAAHMEKALREAKEVTSWHDPDARAEGEAQTFARALLAAWRKAPDPALTELVTLGEALSLDQLALRCLIPGVPDIYQGTEAGSFALTDPDNRAPLDPSQSLTDFGERKTALLRELLRLRRRWPEVFGQGTVTVEETPYGLALTRSHGARSVTLTLTPEGPRLDTREAALDPTG</sequence>
<feature type="domain" description="Glycosyl hydrolase family 13 catalytic" evidence="1">
    <location>
        <begin position="4"/>
        <end position="668"/>
    </location>
</feature>
<dbReference type="Proteomes" id="UP000675940">
    <property type="component" value="Unassembled WGS sequence"/>
</dbReference>
<evidence type="ECO:0000313" key="3">
    <source>
        <dbReference type="Proteomes" id="UP000675940"/>
    </source>
</evidence>
<dbReference type="NCBIfam" id="TIGR02401">
    <property type="entry name" value="trehalose_TreY"/>
    <property type="match status" value="1"/>
</dbReference>
<dbReference type="GO" id="GO:0030980">
    <property type="term" value="P:alpha-glucan catabolic process"/>
    <property type="evidence" value="ECO:0007669"/>
    <property type="project" value="TreeGrafter"/>
</dbReference>
<keyword evidence="3" id="KW-1185">Reference proteome</keyword>
<dbReference type="InterPro" id="IPR006047">
    <property type="entry name" value="GH13_cat_dom"/>
</dbReference>
<evidence type="ECO:0000313" key="2">
    <source>
        <dbReference type="EMBL" id="MBP0482169.1"/>
    </source>
</evidence>
<dbReference type="PANTHER" id="PTHR10357:SF216">
    <property type="entry name" value="MALTOOLIGOSYL TREHALOSE SYNTHASE-RELATED"/>
    <property type="match status" value="1"/>
</dbReference>
<proteinExistence type="predicted"/>
<dbReference type="Pfam" id="PF00128">
    <property type="entry name" value="Alpha-amylase"/>
    <property type="match status" value="1"/>
</dbReference>
<dbReference type="SUPFAM" id="SSF51445">
    <property type="entry name" value="(Trans)glycosidases"/>
    <property type="match status" value="1"/>
</dbReference>